<protein>
    <submittedName>
        <fullName evidence="3">Haloacid dehalogenase</fullName>
    </submittedName>
</protein>
<dbReference type="InterPro" id="IPR023198">
    <property type="entry name" value="PGP-like_dom2"/>
</dbReference>
<dbReference type="InterPro" id="IPR023214">
    <property type="entry name" value="HAD_sf"/>
</dbReference>
<dbReference type="Gene3D" id="3.40.50.1000">
    <property type="entry name" value="HAD superfamily/HAD-like"/>
    <property type="match status" value="1"/>
</dbReference>
<dbReference type="Gene3D" id="1.10.150.240">
    <property type="entry name" value="Putative phosphatase, domain 2"/>
    <property type="match status" value="1"/>
</dbReference>
<dbReference type="InterPro" id="IPR051540">
    <property type="entry name" value="S-2-haloacid_dehalogenase"/>
</dbReference>
<keyword evidence="2" id="KW-0378">Hydrolase</keyword>
<organism evidence="3 4">
    <name type="scientific">Obba rivulosa</name>
    <dbReference type="NCBI Taxonomy" id="1052685"/>
    <lineage>
        <taxon>Eukaryota</taxon>
        <taxon>Fungi</taxon>
        <taxon>Dikarya</taxon>
        <taxon>Basidiomycota</taxon>
        <taxon>Agaricomycotina</taxon>
        <taxon>Agaricomycetes</taxon>
        <taxon>Polyporales</taxon>
        <taxon>Gelatoporiaceae</taxon>
        <taxon>Obba</taxon>
    </lineage>
</organism>
<evidence type="ECO:0000256" key="2">
    <source>
        <dbReference type="ARBA" id="ARBA00022801"/>
    </source>
</evidence>
<dbReference type="EMBL" id="KV722442">
    <property type="protein sequence ID" value="OCH88819.1"/>
    <property type="molecule type" value="Genomic_DNA"/>
</dbReference>
<proteinExistence type="inferred from homology"/>
<evidence type="ECO:0000256" key="1">
    <source>
        <dbReference type="ARBA" id="ARBA00008106"/>
    </source>
</evidence>
<comment type="similarity">
    <text evidence="1">Belongs to the HAD-like hydrolase superfamily. S-2-haloalkanoic acid dehalogenase family.</text>
</comment>
<dbReference type="InterPro" id="IPR036412">
    <property type="entry name" value="HAD-like_sf"/>
</dbReference>
<dbReference type="NCBIfam" id="TIGR01428">
    <property type="entry name" value="HAD_type_II"/>
    <property type="match status" value="1"/>
</dbReference>
<gene>
    <name evidence="3" type="ORF">OBBRIDRAFT_794837</name>
</gene>
<evidence type="ECO:0000313" key="3">
    <source>
        <dbReference type="EMBL" id="OCH88819.1"/>
    </source>
</evidence>
<dbReference type="GO" id="GO:0019120">
    <property type="term" value="F:hydrolase activity, acting on acid halide bonds, in C-halide compounds"/>
    <property type="evidence" value="ECO:0007669"/>
    <property type="project" value="InterPro"/>
</dbReference>
<dbReference type="PRINTS" id="PR00413">
    <property type="entry name" value="HADHALOGNASE"/>
</dbReference>
<dbReference type="Pfam" id="PF00702">
    <property type="entry name" value="Hydrolase"/>
    <property type="match status" value="1"/>
</dbReference>
<sequence>MADDTDALAGAQAFVFDVFGTVVDWQGSVSAALRARTEGAADEDWVAFAKEWRQGYYETTRRVAQGGAGPGNVDVMHREILDRMLASERWQHLARLWADEERRELVLIWHRLDGWPDASEGLYALKNKAIIGTLSNGNVRLLVDMAKHADLPWDVVFAGDLLGSYKPNPKMYLGAVRHLGLRPEQVVMVAAHIADLRAAASHGLRTVYVRRPTEDAPTVRADVRAKAVGGEVDAVVDSFAELAALVG</sequence>
<dbReference type="Proteomes" id="UP000250043">
    <property type="component" value="Unassembled WGS sequence"/>
</dbReference>
<evidence type="ECO:0000313" key="4">
    <source>
        <dbReference type="Proteomes" id="UP000250043"/>
    </source>
</evidence>
<dbReference type="SFLD" id="SFLDG01129">
    <property type="entry name" value="C1.5:_HAD__Beta-PGM__Phosphata"/>
    <property type="match status" value="1"/>
</dbReference>
<keyword evidence="4" id="KW-1185">Reference proteome</keyword>
<accession>A0A8E2AT53</accession>
<dbReference type="SUPFAM" id="SSF56784">
    <property type="entry name" value="HAD-like"/>
    <property type="match status" value="1"/>
</dbReference>
<dbReference type="InterPro" id="IPR006439">
    <property type="entry name" value="HAD-SF_hydro_IA"/>
</dbReference>
<dbReference type="InterPro" id="IPR006328">
    <property type="entry name" value="2-HAD"/>
</dbReference>
<dbReference type="PANTHER" id="PTHR43316">
    <property type="entry name" value="HYDROLASE, HALOACID DELAHOGENASE-RELATED"/>
    <property type="match status" value="1"/>
</dbReference>
<dbReference type="PANTHER" id="PTHR43316:SF3">
    <property type="entry name" value="HALOACID DEHALOGENASE, TYPE II (AFU_ORTHOLOGUE AFUA_2G07750)-RELATED"/>
    <property type="match status" value="1"/>
</dbReference>
<name>A0A8E2AT53_9APHY</name>
<reference evidence="3 4" key="1">
    <citation type="submission" date="2016-07" db="EMBL/GenBank/DDBJ databases">
        <title>Draft genome of the white-rot fungus Obba rivulosa 3A-2.</title>
        <authorList>
            <consortium name="DOE Joint Genome Institute"/>
            <person name="Miettinen O."/>
            <person name="Riley R."/>
            <person name="Acob R."/>
            <person name="Barry K."/>
            <person name="Cullen D."/>
            <person name="De Vries R."/>
            <person name="Hainaut M."/>
            <person name="Hatakka A."/>
            <person name="Henrissat B."/>
            <person name="Hilden K."/>
            <person name="Kuo R."/>
            <person name="Labutti K."/>
            <person name="Lipzen A."/>
            <person name="Makela M.R."/>
            <person name="Sandor L."/>
            <person name="Spatafora J.W."/>
            <person name="Grigoriev I.V."/>
            <person name="Hibbett D.S."/>
        </authorList>
    </citation>
    <scope>NUCLEOTIDE SEQUENCE [LARGE SCALE GENOMIC DNA]</scope>
    <source>
        <strain evidence="3 4">3A-2</strain>
    </source>
</reference>
<dbReference type="OrthoDB" id="2363873at2759"/>
<dbReference type="SFLD" id="SFLDS00003">
    <property type="entry name" value="Haloacid_Dehalogenase"/>
    <property type="match status" value="1"/>
</dbReference>
<dbReference type="AlphaFoldDB" id="A0A8E2AT53"/>
<dbReference type="GO" id="GO:0016791">
    <property type="term" value="F:phosphatase activity"/>
    <property type="evidence" value="ECO:0007669"/>
    <property type="project" value="UniProtKB-ARBA"/>
</dbReference>
<dbReference type="NCBIfam" id="TIGR01493">
    <property type="entry name" value="HAD-SF-IA-v2"/>
    <property type="match status" value="1"/>
</dbReference>